<dbReference type="PROSITE" id="PS51219">
    <property type="entry name" value="DPCK"/>
    <property type="match status" value="1"/>
</dbReference>
<dbReference type="Gene3D" id="3.40.50.300">
    <property type="entry name" value="P-loop containing nucleotide triphosphate hydrolases"/>
    <property type="match status" value="1"/>
</dbReference>
<dbReference type="PANTHER" id="PTHR10695">
    <property type="entry name" value="DEPHOSPHO-COA KINASE-RELATED"/>
    <property type="match status" value="1"/>
</dbReference>
<dbReference type="RefSeq" id="WP_378091466.1">
    <property type="nucleotide sequence ID" value="NZ_JBHSEP010000001.1"/>
</dbReference>
<dbReference type="InterPro" id="IPR001977">
    <property type="entry name" value="Depp_CoAkinase"/>
</dbReference>
<proteinExistence type="inferred from homology"/>
<dbReference type="PANTHER" id="PTHR10695:SF46">
    <property type="entry name" value="BIFUNCTIONAL COENZYME A SYNTHASE-RELATED"/>
    <property type="match status" value="1"/>
</dbReference>
<reference evidence="6" key="1">
    <citation type="journal article" date="2019" name="Int. J. Syst. Evol. Microbiol.">
        <title>The Global Catalogue of Microorganisms (GCM) 10K type strain sequencing project: providing services to taxonomists for standard genome sequencing and annotation.</title>
        <authorList>
            <consortium name="The Broad Institute Genomics Platform"/>
            <consortium name="The Broad Institute Genome Sequencing Center for Infectious Disease"/>
            <person name="Wu L."/>
            <person name="Ma J."/>
        </authorList>
    </citation>
    <scope>NUCLEOTIDE SEQUENCE [LARGE SCALE GENOMIC DNA]</scope>
    <source>
        <strain evidence="6">CCUG 49571</strain>
    </source>
</reference>
<dbReference type="Pfam" id="PF01121">
    <property type="entry name" value="CoaE"/>
    <property type="match status" value="1"/>
</dbReference>
<keyword evidence="3 5" id="KW-0808">Transferase</keyword>
<evidence type="ECO:0000256" key="3">
    <source>
        <dbReference type="HAMAP-Rule" id="MF_00376"/>
    </source>
</evidence>
<evidence type="ECO:0000256" key="4">
    <source>
        <dbReference type="NCBIfam" id="TIGR00152"/>
    </source>
</evidence>
<keyword evidence="1 3" id="KW-0547">Nucleotide-binding</keyword>
<comment type="pathway">
    <text evidence="3">Cofactor biosynthesis; coenzyme A biosynthesis; CoA from (R)-pantothenate: step 5/5.</text>
</comment>
<dbReference type="NCBIfam" id="TIGR00152">
    <property type="entry name" value="dephospho-CoA kinase"/>
    <property type="match status" value="1"/>
</dbReference>
<keyword evidence="3" id="KW-0963">Cytoplasm</keyword>
<gene>
    <name evidence="3 5" type="primary">coaE</name>
    <name evidence="5" type="ORF">ACFO3S_01425</name>
</gene>
<dbReference type="HAMAP" id="MF_00376">
    <property type="entry name" value="Dephospho_CoA_kinase"/>
    <property type="match status" value="1"/>
</dbReference>
<dbReference type="GO" id="GO:0004140">
    <property type="term" value="F:dephospho-CoA kinase activity"/>
    <property type="evidence" value="ECO:0007669"/>
    <property type="project" value="UniProtKB-EC"/>
</dbReference>
<comment type="similarity">
    <text evidence="3">Belongs to the CoaE family.</text>
</comment>
<accession>A0ABV9F4P6</accession>
<organism evidence="5 6">
    <name type="scientific">Cohnella hongkongensis</name>
    <dbReference type="NCBI Taxonomy" id="178337"/>
    <lineage>
        <taxon>Bacteria</taxon>
        <taxon>Bacillati</taxon>
        <taxon>Bacillota</taxon>
        <taxon>Bacilli</taxon>
        <taxon>Bacillales</taxon>
        <taxon>Paenibacillaceae</taxon>
        <taxon>Cohnella</taxon>
    </lineage>
</organism>
<sequence length="198" mass="22314">MNIGLTGGIATGKSTVAKLLTERGAILIDLDRIAREVVEPGQPALHAIAERFGQAVLQPDGSLDRKKLGAIVFSDRAERKALEAITHPAIRAVMKERMARYERDDPARLVVVDVPLLYESKLESHFEQVMLVYAPRETQLLRLIRRDGLTREEADQRLSAQMDIEEKKRLADIVIDNGGTPEETEKQVNRYWREKGFG</sequence>
<keyword evidence="3 5" id="KW-0418">Kinase</keyword>
<comment type="caution">
    <text evidence="5">The sequence shown here is derived from an EMBL/GenBank/DDBJ whole genome shotgun (WGS) entry which is preliminary data.</text>
</comment>
<evidence type="ECO:0000313" key="6">
    <source>
        <dbReference type="Proteomes" id="UP001596028"/>
    </source>
</evidence>
<name>A0ABV9F4P6_9BACL</name>
<comment type="catalytic activity">
    <reaction evidence="3">
        <text>3'-dephospho-CoA + ATP = ADP + CoA + H(+)</text>
        <dbReference type="Rhea" id="RHEA:18245"/>
        <dbReference type="ChEBI" id="CHEBI:15378"/>
        <dbReference type="ChEBI" id="CHEBI:30616"/>
        <dbReference type="ChEBI" id="CHEBI:57287"/>
        <dbReference type="ChEBI" id="CHEBI:57328"/>
        <dbReference type="ChEBI" id="CHEBI:456216"/>
        <dbReference type="EC" id="2.7.1.24"/>
    </reaction>
</comment>
<protein>
    <recommendedName>
        <fullName evidence="3 4">Dephospho-CoA kinase</fullName>
        <ecNumber evidence="3 4">2.7.1.24</ecNumber>
    </recommendedName>
    <alternativeName>
        <fullName evidence="3">Dephosphocoenzyme A kinase</fullName>
    </alternativeName>
</protein>
<comment type="subcellular location">
    <subcellularLocation>
        <location evidence="3">Cytoplasm</location>
    </subcellularLocation>
</comment>
<dbReference type="EMBL" id="JBHSEP010000001">
    <property type="protein sequence ID" value="MFC4596883.1"/>
    <property type="molecule type" value="Genomic_DNA"/>
</dbReference>
<dbReference type="CDD" id="cd02022">
    <property type="entry name" value="DPCK"/>
    <property type="match status" value="1"/>
</dbReference>
<evidence type="ECO:0000256" key="1">
    <source>
        <dbReference type="ARBA" id="ARBA00022741"/>
    </source>
</evidence>
<dbReference type="Proteomes" id="UP001596028">
    <property type="component" value="Unassembled WGS sequence"/>
</dbReference>
<dbReference type="SUPFAM" id="SSF52540">
    <property type="entry name" value="P-loop containing nucleoside triphosphate hydrolases"/>
    <property type="match status" value="1"/>
</dbReference>
<feature type="binding site" evidence="3">
    <location>
        <begin position="10"/>
        <end position="15"/>
    </location>
    <ligand>
        <name>ATP</name>
        <dbReference type="ChEBI" id="CHEBI:30616"/>
    </ligand>
</feature>
<dbReference type="EC" id="2.7.1.24" evidence="3 4"/>
<evidence type="ECO:0000313" key="5">
    <source>
        <dbReference type="EMBL" id="MFC4596883.1"/>
    </source>
</evidence>
<keyword evidence="3" id="KW-0173">Coenzyme A biosynthesis</keyword>
<evidence type="ECO:0000256" key="2">
    <source>
        <dbReference type="ARBA" id="ARBA00022840"/>
    </source>
</evidence>
<dbReference type="InterPro" id="IPR027417">
    <property type="entry name" value="P-loop_NTPase"/>
</dbReference>
<keyword evidence="6" id="KW-1185">Reference proteome</keyword>
<comment type="function">
    <text evidence="3">Catalyzes the phosphorylation of the 3'-hydroxyl group of dephosphocoenzyme A to form coenzyme A.</text>
</comment>
<keyword evidence="2 3" id="KW-0067">ATP-binding</keyword>